<evidence type="ECO:0000313" key="4">
    <source>
        <dbReference type="RefSeq" id="XP_025422581.1"/>
    </source>
</evidence>
<dbReference type="Proteomes" id="UP000694846">
    <property type="component" value="Unplaced"/>
</dbReference>
<feature type="compositionally biased region" description="Polar residues" evidence="1">
    <location>
        <begin position="151"/>
        <end position="179"/>
    </location>
</feature>
<organism evidence="2">
    <name type="scientific">Sipha flava</name>
    <name type="common">yellow sugarcane aphid</name>
    <dbReference type="NCBI Taxonomy" id="143950"/>
    <lineage>
        <taxon>Eukaryota</taxon>
        <taxon>Metazoa</taxon>
        <taxon>Ecdysozoa</taxon>
        <taxon>Arthropoda</taxon>
        <taxon>Hexapoda</taxon>
        <taxon>Insecta</taxon>
        <taxon>Pterygota</taxon>
        <taxon>Neoptera</taxon>
        <taxon>Paraneoptera</taxon>
        <taxon>Hemiptera</taxon>
        <taxon>Sternorrhyncha</taxon>
        <taxon>Aphidomorpha</taxon>
        <taxon>Aphidoidea</taxon>
        <taxon>Aphididae</taxon>
        <taxon>Sipha</taxon>
    </lineage>
</organism>
<accession>A0A2S2Q6E4</accession>
<feature type="compositionally biased region" description="Basic and acidic residues" evidence="1">
    <location>
        <begin position="180"/>
        <end position="189"/>
    </location>
</feature>
<protein>
    <submittedName>
        <fullName evidence="4">Uncharacterized protein LOC112692203</fullName>
    </submittedName>
</protein>
<evidence type="ECO:0000313" key="2">
    <source>
        <dbReference type="EMBL" id="MBY73297.1"/>
    </source>
</evidence>
<dbReference type="AlphaFoldDB" id="A0A2S2Q6E4"/>
<keyword evidence="3" id="KW-1185">Reference proteome</keyword>
<sequence>MTHRKKSLNNKIMQEEELSESDDYLISVLGVINGYCKVNLVVPQTSTFYSSQSLLPINANVNDIIFNNKIQKSKINNSPDIIADMLKNVNFKTDNTIDDKSLSDKTSINDFQIYSKPSYSNNINNLGKKENTKRSISPKSRKKKNKYSKVDTASSSTSDIHTHSALSDISDQSSPTDYHNQYDSKRSDEGLHCIQDQELTNKQLRTVKNSINNIPLRNRLSLSESNSENEIQNDKLSPQSQCPLCFGLYPTPDIEAHASECNI</sequence>
<proteinExistence type="predicted"/>
<dbReference type="GeneID" id="112692203"/>
<evidence type="ECO:0000313" key="3">
    <source>
        <dbReference type="Proteomes" id="UP000694846"/>
    </source>
</evidence>
<feature type="region of interest" description="Disordered" evidence="1">
    <location>
        <begin position="122"/>
        <end position="189"/>
    </location>
</feature>
<dbReference type="EMBL" id="GGMS01004094">
    <property type="protein sequence ID" value="MBY73297.1"/>
    <property type="molecule type" value="Transcribed_RNA"/>
</dbReference>
<dbReference type="OrthoDB" id="6608481at2759"/>
<reference evidence="2" key="1">
    <citation type="submission" date="2018-04" db="EMBL/GenBank/DDBJ databases">
        <title>Transcriptome assembly of Sipha flava.</title>
        <authorList>
            <person name="Scully E.D."/>
            <person name="Geib S.M."/>
            <person name="Palmer N.A."/>
            <person name="Koch K."/>
            <person name="Bradshaw J."/>
            <person name="Heng-Moss T."/>
            <person name="Sarath G."/>
        </authorList>
    </citation>
    <scope>NUCLEOTIDE SEQUENCE</scope>
</reference>
<evidence type="ECO:0000256" key="1">
    <source>
        <dbReference type="SAM" id="MobiDB-lite"/>
    </source>
</evidence>
<reference evidence="4" key="2">
    <citation type="submission" date="2025-04" db="UniProtKB">
        <authorList>
            <consortium name="RefSeq"/>
        </authorList>
    </citation>
    <scope>IDENTIFICATION</scope>
    <source>
        <tissue evidence="4">Whole body</tissue>
    </source>
</reference>
<name>A0A2S2Q6E4_9HEMI</name>
<gene>
    <name evidence="4" type="primary">LOC112692203</name>
    <name evidence="2" type="ORF">g.97392</name>
</gene>
<dbReference type="RefSeq" id="XP_025422581.1">
    <property type="nucleotide sequence ID" value="XM_025566796.1"/>
</dbReference>